<organism evidence="1 2">
    <name type="scientific">Dibothriocephalus latus</name>
    <name type="common">Fish tapeworm</name>
    <name type="synonym">Diphyllobothrium latum</name>
    <dbReference type="NCBI Taxonomy" id="60516"/>
    <lineage>
        <taxon>Eukaryota</taxon>
        <taxon>Metazoa</taxon>
        <taxon>Spiralia</taxon>
        <taxon>Lophotrochozoa</taxon>
        <taxon>Platyhelminthes</taxon>
        <taxon>Cestoda</taxon>
        <taxon>Eucestoda</taxon>
        <taxon>Diphyllobothriidea</taxon>
        <taxon>Diphyllobothriidae</taxon>
        <taxon>Dibothriocephalus</taxon>
    </lineage>
</organism>
<proteinExistence type="predicted"/>
<protein>
    <submittedName>
        <fullName evidence="1">Uncharacterized protein</fullName>
    </submittedName>
</protein>
<name>A0A3P6QYT2_DIBLA</name>
<gene>
    <name evidence="1" type="ORF">DILT_LOCUS894</name>
</gene>
<dbReference type="EMBL" id="UYRU01004652">
    <property type="protein sequence ID" value="VDK37744.1"/>
    <property type="molecule type" value="Genomic_DNA"/>
</dbReference>
<reference evidence="1 2" key="1">
    <citation type="submission" date="2018-11" db="EMBL/GenBank/DDBJ databases">
        <authorList>
            <consortium name="Pathogen Informatics"/>
        </authorList>
    </citation>
    <scope>NUCLEOTIDE SEQUENCE [LARGE SCALE GENOMIC DNA]</scope>
</reference>
<dbReference type="AlphaFoldDB" id="A0A3P6QYT2"/>
<dbReference type="OrthoDB" id="6269116at2759"/>
<sequence>MIKSLKKQPIDESFPLNLYDYITNRSDLTLTKLQAEALSLGLKFCVPSKKVNPTEIKAQFEDLYYQLSDLKPTSEESAKFVDIAYQYRTTPVIQHSLLTKQHLSALNDLRKDTDVVSSRPDEGNGVVILNKEDYIRKVENILNDPSKFSPEIHGKEETKALEDRIGKKVKSLLERQILDEEMAARHIFLGYTGYQTYTSLECHYGQFYQ</sequence>
<keyword evidence="2" id="KW-1185">Reference proteome</keyword>
<evidence type="ECO:0000313" key="2">
    <source>
        <dbReference type="Proteomes" id="UP000281553"/>
    </source>
</evidence>
<evidence type="ECO:0000313" key="1">
    <source>
        <dbReference type="EMBL" id="VDK37744.1"/>
    </source>
</evidence>
<dbReference type="Proteomes" id="UP000281553">
    <property type="component" value="Unassembled WGS sequence"/>
</dbReference>
<accession>A0A3P6QYT2</accession>